<dbReference type="Gene3D" id="3.40.30.10">
    <property type="entry name" value="Glutaredoxin"/>
    <property type="match status" value="1"/>
</dbReference>
<dbReference type="EMBL" id="ML978961">
    <property type="protein sequence ID" value="KAF1931337.1"/>
    <property type="molecule type" value="Genomic_DNA"/>
</dbReference>
<accession>A0A6A5S1F0</accession>
<evidence type="ECO:0000256" key="1">
    <source>
        <dbReference type="SAM" id="MobiDB-lite"/>
    </source>
</evidence>
<protein>
    <recommendedName>
        <fullName evidence="4">AhpC-TSA-domain-containing protein</fullName>
    </recommendedName>
</protein>
<dbReference type="PANTHER" id="PTHR28630:SF3">
    <property type="entry name" value="PEROXIREDOXIN-LIKE 2C"/>
    <property type="match status" value="1"/>
</dbReference>
<feature type="region of interest" description="Disordered" evidence="1">
    <location>
        <begin position="1"/>
        <end position="20"/>
    </location>
</feature>
<gene>
    <name evidence="2" type="ORF">M421DRAFT_56769</name>
</gene>
<dbReference type="Proteomes" id="UP000800082">
    <property type="component" value="Unassembled WGS sequence"/>
</dbReference>
<dbReference type="PANTHER" id="PTHR28630">
    <property type="match status" value="1"/>
</dbReference>
<reference evidence="2" key="1">
    <citation type="journal article" date="2020" name="Stud. Mycol.">
        <title>101 Dothideomycetes genomes: a test case for predicting lifestyles and emergence of pathogens.</title>
        <authorList>
            <person name="Haridas S."/>
            <person name="Albert R."/>
            <person name="Binder M."/>
            <person name="Bloem J."/>
            <person name="Labutti K."/>
            <person name="Salamov A."/>
            <person name="Andreopoulos B."/>
            <person name="Baker S."/>
            <person name="Barry K."/>
            <person name="Bills G."/>
            <person name="Bluhm B."/>
            <person name="Cannon C."/>
            <person name="Castanera R."/>
            <person name="Culley D."/>
            <person name="Daum C."/>
            <person name="Ezra D."/>
            <person name="Gonzalez J."/>
            <person name="Henrissat B."/>
            <person name="Kuo A."/>
            <person name="Liang C."/>
            <person name="Lipzen A."/>
            <person name="Lutzoni F."/>
            <person name="Magnuson J."/>
            <person name="Mondo S."/>
            <person name="Nolan M."/>
            <person name="Ohm R."/>
            <person name="Pangilinan J."/>
            <person name="Park H.-J."/>
            <person name="Ramirez L."/>
            <person name="Alfaro M."/>
            <person name="Sun H."/>
            <person name="Tritt A."/>
            <person name="Yoshinaga Y."/>
            <person name="Zwiers L.-H."/>
            <person name="Turgeon B."/>
            <person name="Goodwin S."/>
            <person name="Spatafora J."/>
            <person name="Crous P."/>
            <person name="Grigoriev I."/>
        </authorList>
    </citation>
    <scope>NUCLEOTIDE SEQUENCE</scope>
    <source>
        <strain evidence="2">CBS 183.55</strain>
    </source>
</reference>
<name>A0A6A5S1F0_9PLEO</name>
<evidence type="ECO:0008006" key="4">
    <source>
        <dbReference type="Google" id="ProtNLM"/>
    </source>
</evidence>
<dbReference type="RefSeq" id="XP_033451585.1">
    <property type="nucleotide sequence ID" value="XM_033595439.1"/>
</dbReference>
<feature type="compositionally biased region" description="Polar residues" evidence="1">
    <location>
        <begin position="1"/>
        <end position="10"/>
    </location>
</feature>
<keyword evidence="3" id="KW-1185">Reference proteome</keyword>
<dbReference type="InterPro" id="IPR032801">
    <property type="entry name" value="PXL2A/B/C"/>
</dbReference>
<dbReference type="Pfam" id="PF13911">
    <property type="entry name" value="AhpC-TSA_2"/>
    <property type="match status" value="1"/>
</dbReference>
<dbReference type="AlphaFoldDB" id="A0A6A5S1F0"/>
<dbReference type="InterPro" id="IPR036249">
    <property type="entry name" value="Thioredoxin-like_sf"/>
</dbReference>
<dbReference type="GeneID" id="54353106"/>
<organism evidence="2 3">
    <name type="scientific">Didymella exigua CBS 183.55</name>
    <dbReference type="NCBI Taxonomy" id="1150837"/>
    <lineage>
        <taxon>Eukaryota</taxon>
        <taxon>Fungi</taxon>
        <taxon>Dikarya</taxon>
        <taxon>Ascomycota</taxon>
        <taxon>Pezizomycotina</taxon>
        <taxon>Dothideomycetes</taxon>
        <taxon>Pleosporomycetidae</taxon>
        <taxon>Pleosporales</taxon>
        <taxon>Pleosporineae</taxon>
        <taxon>Didymellaceae</taxon>
        <taxon>Didymella</taxon>
    </lineage>
</organism>
<dbReference type="SUPFAM" id="SSF52833">
    <property type="entry name" value="Thioredoxin-like"/>
    <property type="match status" value="1"/>
</dbReference>
<sequence>MASQELNKQDASGARTPPTSNELQEAFGIEVYDRDGERRPLGDIIRGKRSILIFTRHFWCLNCQVYVRIISEKIPPSILPADTQIFIISNGSYQPIDTYASTTSSVYPIYTDPTCQLHQILKFKSTLKEQGPGEETKDYMQGAGTAMGRIFGGIKVALGDIKNTPYIGPKAQNGGEVIIAADGTCEYMYRMQNTVDHTSVAELMRIIGATPAADAGTHSSVRTDLS</sequence>
<dbReference type="OrthoDB" id="40334at2759"/>
<evidence type="ECO:0000313" key="2">
    <source>
        <dbReference type="EMBL" id="KAF1931337.1"/>
    </source>
</evidence>
<evidence type="ECO:0000313" key="3">
    <source>
        <dbReference type="Proteomes" id="UP000800082"/>
    </source>
</evidence>
<proteinExistence type="predicted"/>